<dbReference type="EMBL" id="CP002630">
    <property type="protein sequence ID" value="AEB11245.1"/>
    <property type="molecule type" value="Genomic_DNA"/>
</dbReference>
<dbReference type="Pfam" id="PF00483">
    <property type="entry name" value="NTP_transferase"/>
    <property type="match status" value="1"/>
</dbReference>
<dbReference type="InterPro" id="IPR029044">
    <property type="entry name" value="Nucleotide-diphossugar_trans"/>
</dbReference>
<keyword evidence="3" id="KW-0808">Transferase</keyword>
<gene>
    <name evidence="3" type="ordered locus">Marky_0493</name>
</gene>
<dbReference type="RefSeq" id="WP_013703298.1">
    <property type="nucleotide sequence ID" value="NC_015387.1"/>
</dbReference>
<dbReference type="InterPro" id="IPR051161">
    <property type="entry name" value="Mannose-6P_isomerase_type2"/>
</dbReference>
<evidence type="ECO:0000313" key="4">
    <source>
        <dbReference type="Proteomes" id="UP000007030"/>
    </source>
</evidence>
<dbReference type="GO" id="GO:0009298">
    <property type="term" value="P:GDP-mannose biosynthetic process"/>
    <property type="evidence" value="ECO:0007669"/>
    <property type="project" value="TreeGrafter"/>
</dbReference>
<dbReference type="HOGENOM" id="CLU_035527_0_1_0"/>
<dbReference type="Gene3D" id="3.90.550.10">
    <property type="entry name" value="Spore Coat Polysaccharide Biosynthesis Protein SpsA, Chain A"/>
    <property type="match status" value="1"/>
</dbReference>
<keyword evidence="3" id="KW-0548">Nucleotidyltransferase</keyword>
<dbReference type="OrthoDB" id="9806359at2"/>
<keyword evidence="4" id="KW-1185">Reference proteome</keyword>
<dbReference type="PANTHER" id="PTHR46390:SF1">
    <property type="entry name" value="MANNOSE-1-PHOSPHATE GUANYLYLTRANSFERASE"/>
    <property type="match status" value="1"/>
</dbReference>
<name>F2NLY8_MARHT</name>
<dbReference type="SUPFAM" id="SSF53448">
    <property type="entry name" value="Nucleotide-diphospho-sugar transferases"/>
    <property type="match status" value="1"/>
</dbReference>
<evidence type="ECO:0000259" key="1">
    <source>
        <dbReference type="Pfam" id="PF00483"/>
    </source>
</evidence>
<dbReference type="STRING" id="869210.Marky_0493"/>
<dbReference type="GO" id="GO:0004475">
    <property type="term" value="F:mannose-1-phosphate guanylyltransferase (GTP) activity"/>
    <property type="evidence" value="ECO:0007669"/>
    <property type="project" value="UniProtKB-EC"/>
</dbReference>
<dbReference type="InterPro" id="IPR054566">
    <property type="entry name" value="ManC/GMP-like_b-helix"/>
</dbReference>
<dbReference type="SUPFAM" id="SSF159283">
    <property type="entry name" value="Guanosine diphospho-D-mannose pyrophosphorylase/mannose-6-phosphate isomerase linker domain"/>
    <property type="match status" value="1"/>
</dbReference>
<dbReference type="eggNOG" id="COG0836">
    <property type="taxonomic scope" value="Bacteria"/>
</dbReference>
<protein>
    <submittedName>
        <fullName evidence="3">Mannose-1-phosphate guanylyltransferase</fullName>
        <ecNumber evidence="3">2.7.7.13</ecNumber>
    </submittedName>
</protein>
<proteinExistence type="predicted"/>
<dbReference type="InterPro" id="IPR005835">
    <property type="entry name" value="NTP_transferase_dom"/>
</dbReference>
<sequence>MDAYAVVMAGGRGERLWPLSTPEHPKPFLRLFNGKSLLEATLDRLAGLFPEERTLLLLREDLKPAVEALEPKARVVYEPSARDTAGALVLALAHVAHEAPQARLVLLPADHYVNDTQLFQNDLTAALEAADPPHVVTLGIPPTRPETGYGYIRLGARENGWHRAEAFVEKPTYATALHYLQSRQYLWNAGIFAFAVPTMEALLEAHLPEHYRAYRALRAAIGTDAYPEVLAEHWATLPKTSIDYGIMEKAPHVRVIPARFGWDDVGTWRALERTLPLDEYDNAVAGTGRHVGVETRGCVIYAQDGLVATLGVSGLIVAQLGKTVLVADKERAHEVRELVRRLENGQAS</sequence>
<feature type="domain" description="MannoseP isomerase/GMP-like beta-helix" evidence="2">
    <location>
        <begin position="288"/>
        <end position="342"/>
    </location>
</feature>
<dbReference type="InterPro" id="IPR049577">
    <property type="entry name" value="GMPP_N"/>
</dbReference>
<dbReference type="KEGG" id="mhd:Marky_0493"/>
<feature type="domain" description="Nucleotidyl transferase" evidence="1">
    <location>
        <begin position="5"/>
        <end position="273"/>
    </location>
</feature>
<dbReference type="AlphaFoldDB" id="F2NLY8"/>
<accession>F2NLY8</accession>
<dbReference type="CDD" id="cd02509">
    <property type="entry name" value="GDP-M1P_Guanylyltransferase"/>
    <property type="match status" value="1"/>
</dbReference>
<dbReference type="Proteomes" id="UP000007030">
    <property type="component" value="Chromosome"/>
</dbReference>
<evidence type="ECO:0000259" key="2">
    <source>
        <dbReference type="Pfam" id="PF22640"/>
    </source>
</evidence>
<organism evidence="3 4">
    <name type="scientific">Marinithermus hydrothermalis (strain DSM 14884 / JCM 11576 / T1)</name>
    <dbReference type="NCBI Taxonomy" id="869210"/>
    <lineage>
        <taxon>Bacteria</taxon>
        <taxon>Thermotogati</taxon>
        <taxon>Deinococcota</taxon>
        <taxon>Deinococci</taxon>
        <taxon>Thermales</taxon>
        <taxon>Thermaceae</taxon>
        <taxon>Marinithermus</taxon>
    </lineage>
</organism>
<reference evidence="3 4" key="1">
    <citation type="journal article" date="2012" name="Stand. Genomic Sci.">
        <title>Complete genome sequence of the aerobic, heterotroph Marinithermus hydrothermalis type strain (T1(T)) from a deep-sea hydrothermal vent chimney.</title>
        <authorList>
            <person name="Copeland A."/>
            <person name="Gu W."/>
            <person name="Yasawong M."/>
            <person name="Lapidus A."/>
            <person name="Lucas S."/>
            <person name="Deshpande S."/>
            <person name="Pagani I."/>
            <person name="Tapia R."/>
            <person name="Cheng J.F."/>
            <person name="Goodwin L.A."/>
            <person name="Pitluck S."/>
            <person name="Liolios K."/>
            <person name="Ivanova N."/>
            <person name="Mavromatis K."/>
            <person name="Mikhailova N."/>
            <person name="Pati A."/>
            <person name="Chen A."/>
            <person name="Palaniappan K."/>
            <person name="Land M."/>
            <person name="Pan C."/>
            <person name="Brambilla E.M."/>
            <person name="Rohde M."/>
            <person name="Tindall B.J."/>
            <person name="Sikorski J."/>
            <person name="Goker M."/>
            <person name="Detter J.C."/>
            <person name="Bristow J."/>
            <person name="Eisen J.A."/>
            <person name="Markowitz V."/>
            <person name="Hugenholtz P."/>
            <person name="Kyrpides N.C."/>
            <person name="Klenk H.P."/>
            <person name="Woyke T."/>
        </authorList>
    </citation>
    <scope>NUCLEOTIDE SEQUENCE [LARGE SCALE GENOMIC DNA]</scope>
    <source>
        <strain evidence="4">DSM 14884 / JCM 11576 / T1</strain>
    </source>
</reference>
<dbReference type="PANTHER" id="PTHR46390">
    <property type="entry name" value="MANNOSE-1-PHOSPHATE GUANYLYLTRANSFERASE"/>
    <property type="match status" value="1"/>
</dbReference>
<evidence type="ECO:0000313" key="3">
    <source>
        <dbReference type="EMBL" id="AEB11245.1"/>
    </source>
</evidence>
<dbReference type="EC" id="2.7.7.13" evidence="3"/>
<dbReference type="Pfam" id="PF22640">
    <property type="entry name" value="ManC_GMP_beta-helix"/>
    <property type="match status" value="1"/>
</dbReference>